<sequence length="220" mass="24711">MLIIIHKCIYYYPVSVHVSKEKAQEALSVFRENGGLLRTSEARELGIHPRTLYHLRDSGQLDRLSRGLYRVADLPPLTHPDLTVVAARSDPARICLISALDFHDLTTEVPHAVDVALPGNRRPPALDHPPMRVFRMSGQALTEGVEHHEIDGVDVKIFGPAKTVADCFKFRNRTGLDTALEGLRAYLEKAPGRTEDLMHYARICRVESVLRPYVEALSMQ</sequence>
<evidence type="ECO:0000259" key="1">
    <source>
        <dbReference type="Pfam" id="PF13338"/>
    </source>
</evidence>
<organism evidence="2 3">
    <name type="scientific">Salinibacter ruber</name>
    <dbReference type="NCBI Taxonomy" id="146919"/>
    <lineage>
        <taxon>Bacteria</taxon>
        <taxon>Pseudomonadati</taxon>
        <taxon>Rhodothermota</taxon>
        <taxon>Rhodothermia</taxon>
        <taxon>Rhodothermales</taxon>
        <taxon>Salinibacteraceae</taxon>
        <taxon>Salinibacter</taxon>
    </lineage>
</organism>
<feature type="domain" description="AbiEi antitoxin N-terminal" evidence="1">
    <location>
        <begin position="25"/>
        <end position="72"/>
    </location>
</feature>
<proteinExistence type="predicted"/>
<evidence type="ECO:0000313" key="3">
    <source>
        <dbReference type="Proteomes" id="UP001155144"/>
    </source>
</evidence>
<dbReference type="EMBL" id="JANUBL010000005">
    <property type="protein sequence ID" value="MCS4122409.1"/>
    <property type="molecule type" value="Genomic_DNA"/>
</dbReference>
<accession>A0A9X2TAP1</accession>
<gene>
    <name evidence="2" type="ORF">GGP45_002769</name>
</gene>
<dbReference type="Proteomes" id="UP001155144">
    <property type="component" value="Unassembled WGS sequence"/>
</dbReference>
<dbReference type="RefSeq" id="WP_251951823.1">
    <property type="nucleotide sequence ID" value="NZ_CALTSK010000028.1"/>
</dbReference>
<dbReference type="InterPro" id="IPR025159">
    <property type="entry name" value="AbiEi_N"/>
</dbReference>
<dbReference type="Pfam" id="PF13338">
    <property type="entry name" value="AbiEi_4"/>
    <property type="match status" value="1"/>
</dbReference>
<protein>
    <submittedName>
        <fullName evidence="2">Transcriptional regulator of viral defense system</fullName>
    </submittedName>
</protein>
<evidence type="ECO:0000313" key="2">
    <source>
        <dbReference type="EMBL" id="MCS4122409.1"/>
    </source>
</evidence>
<name>A0A9X2TAP1_9BACT</name>
<reference evidence="2" key="1">
    <citation type="submission" date="2022-08" db="EMBL/GenBank/DDBJ databases">
        <title>Genomic Encyclopedia of Type Strains, Phase V (KMG-V): Genome sequencing to study the core and pangenomes of soil and plant-associated prokaryotes.</title>
        <authorList>
            <person name="Whitman W."/>
        </authorList>
    </citation>
    <scope>NUCLEOTIDE SEQUENCE</scope>
    <source>
        <strain evidence="2">SP3026</strain>
    </source>
</reference>
<comment type="caution">
    <text evidence="2">The sequence shown here is derived from an EMBL/GenBank/DDBJ whole genome shotgun (WGS) entry which is preliminary data.</text>
</comment>
<dbReference type="AlphaFoldDB" id="A0A9X2TAP1"/>